<feature type="transmembrane region" description="Helical" evidence="1">
    <location>
        <begin position="12"/>
        <end position="37"/>
    </location>
</feature>
<dbReference type="EMBL" id="CP009508">
    <property type="protein sequence ID" value="AKB36496.1"/>
    <property type="molecule type" value="Genomic_DNA"/>
</dbReference>
<keyword evidence="1" id="KW-0812">Transmembrane</keyword>
<proteinExistence type="predicted"/>
<feature type="transmembrane region" description="Helical" evidence="1">
    <location>
        <begin position="221"/>
        <end position="239"/>
    </location>
</feature>
<dbReference type="PANTHER" id="PTHR38139">
    <property type="entry name" value="GATE DOMAIN-CONTAINING PROTEIN"/>
    <property type="match status" value="1"/>
</dbReference>
<dbReference type="RefSeq" id="WP_048182140.1">
    <property type="nucleotide sequence ID" value="NZ_CP009508.1"/>
</dbReference>
<dbReference type="Pfam" id="PF07670">
    <property type="entry name" value="Gate"/>
    <property type="match status" value="1"/>
</dbReference>
<feature type="transmembrane region" description="Helical" evidence="1">
    <location>
        <begin position="57"/>
        <end position="76"/>
    </location>
</feature>
<dbReference type="GeneID" id="24871513"/>
<feature type="transmembrane region" description="Helical" evidence="1">
    <location>
        <begin position="293"/>
        <end position="310"/>
    </location>
</feature>
<dbReference type="AlphaFoldDB" id="A0A0E3LD18"/>
<keyword evidence="1" id="KW-0472">Membrane</keyword>
<feature type="transmembrane region" description="Helical" evidence="1">
    <location>
        <begin position="181"/>
        <end position="201"/>
    </location>
</feature>
<dbReference type="KEGG" id="msj:MSSAC_1906"/>
<keyword evidence="1" id="KW-1133">Transmembrane helix</keyword>
<dbReference type="InterPro" id="IPR011642">
    <property type="entry name" value="Gate_dom"/>
</dbReference>
<evidence type="ECO:0000313" key="3">
    <source>
        <dbReference type="EMBL" id="AKB36496.1"/>
    </source>
</evidence>
<organism evidence="3 4">
    <name type="scientific">Methanosarcina siciliae C2J</name>
    <dbReference type="NCBI Taxonomy" id="1434118"/>
    <lineage>
        <taxon>Archaea</taxon>
        <taxon>Methanobacteriati</taxon>
        <taxon>Methanobacteriota</taxon>
        <taxon>Stenosarchaea group</taxon>
        <taxon>Methanomicrobia</taxon>
        <taxon>Methanosarcinales</taxon>
        <taxon>Methanosarcinaceae</taxon>
        <taxon>Methanosarcina</taxon>
    </lineage>
</organism>
<dbReference type="STRING" id="1434118.MSSAC_1906"/>
<dbReference type="Proteomes" id="UP000033123">
    <property type="component" value="Chromosome"/>
</dbReference>
<dbReference type="HOGENOM" id="CLU_048086_2_1_2"/>
<dbReference type="InterPro" id="IPR038880">
    <property type="entry name" value="MJ0871-like"/>
</dbReference>
<dbReference type="PANTHER" id="PTHR38139:SF1">
    <property type="entry name" value="NUCLEOSIDE TRANSPORTER_FEOB GTPASE GATE DOMAIN-CONTAINING PROTEIN"/>
    <property type="match status" value="1"/>
</dbReference>
<protein>
    <submittedName>
        <fullName evidence="3">Putative cobalt transporter in sulfate-reducing delta-proteobacteria</fullName>
    </submittedName>
</protein>
<reference evidence="3 4" key="1">
    <citation type="submission" date="2014-07" db="EMBL/GenBank/DDBJ databases">
        <title>Methanogenic archaea and the global carbon cycle.</title>
        <authorList>
            <person name="Henriksen J.R."/>
            <person name="Luke J."/>
            <person name="Reinhart S."/>
            <person name="Benedict M.N."/>
            <person name="Youngblut N.D."/>
            <person name="Metcalf M.E."/>
            <person name="Whitaker R.J."/>
            <person name="Metcalf W.W."/>
        </authorList>
    </citation>
    <scope>NUCLEOTIDE SEQUENCE [LARGE SCALE GENOMIC DNA]</scope>
    <source>
        <strain evidence="3 4">C2J</strain>
    </source>
</reference>
<evidence type="ECO:0000313" key="4">
    <source>
        <dbReference type="Proteomes" id="UP000033123"/>
    </source>
</evidence>
<evidence type="ECO:0000259" key="2">
    <source>
        <dbReference type="Pfam" id="PF07670"/>
    </source>
</evidence>
<feature type="domain" description="Nucleoside transporter/FeoB GTPase Gate" evidence="2">
    <location>
        <begin position="178"/>
        <end position="282"/>
    </location>
</feature>
<feature type="transmembrane region" description="Helical" evidence="1">
    <location>
        <begin position="251"/>
        <end position="273"/>
    </location>
</feature>
<gene>
    <name evidence="3" type="ORF">MSSAC_1906</name>
</gene>
<feature type="transmembrane region" description="Helical" evidence="1">
    <location>
        <begin position="119"/>
        <end position="145"/>
    </location>
</feature>
<name>A0A0E3LD18_9EURY</name>
<sequence>MLPASLIHSAEYLLKTGPSIIIGVVLAELLVSLGWFYKFDLLVRPITNYAHLRKECGVGFLTAFASTSSANASLKSMYDGGIIKEDELIIASVLNSFPAIVMHWKTLLPILVPLLGTTGIIYVGLITLVGFIKTLIVLIVGHFLLEEKEVRFEDFEKKEPPVLKTALKESLGTSKKTLIRIFKVMIPVTVLVFILTDLGVFDTLGSYLEPISEYLPVPVEGLPVIAALFASHLAAYTLASNLMEQGILSGIEVIIVLLVGNIVTSLGTLRIYIPHYVGIFGPKIGMKTILISQTLRIFVMLGITGVILMVF</sequence>
<evidence type="ECO:0000256" key="1">
    <source>
        <dbReference type="SAM" id="Phobius"/>
    </source>
</evidence>
<dbReference type="PATRIC" id="fig|1434118.4.peg.2427"/>
<accession>A0A0E3LD18</accession>